<dbReference type="InterPro" id="IPR008979">
    <property type="entry name" value="Galactose-bd-like_sf"/>
</dbReference>
<dbReference type="InterPro" id="IPR019801">
    <property type="entry name" value="Glyco_hydro_35_CS"/>
</dbReference>
<accession>A0A915Q5Q4</accession>
<dbReference type="InterPro" id="IPR001944">
    <property type="entry name" value="Glycoside_Hdrlase_35"/>
</dbReference>
<dbReference type="InterPro" id="IPR048913">
    <property type="entry name" value="BetaGal_gal-bd"/>
</dbReference>
<evidence type="ECO:0000256" key="4">
    <source>
        <dbReference type="PIRSR" id="PIRSR006336-1"/>
    </source>
</evidence>
<feature type="active site" description="Nucleophile" evidence="4">
    <location>
        <position position="237"/>
    </location>
</feature>
<evidence type="ECO:0000256" key="6">
    <source>
        <dbReference type="RuleBase" id="RU003679"/>
    </source>
</evidence>
<feature type="domain" description="Beta-galactosidase galactose-binding" evidence="9">
    <location>
        <begin position="514"/>
        <end position="568"/>
    </location>
</feature>
<keyword evidence="2 5" id="KW-0378">Hydrolase</keyword>
<comment type="catalytic activity">
    <reaction evidence="5">
        <text>Hydrolysis of terminal non-reducing beta-D-galactose residues in beta-D-galactosides.</text>
        <dbReference type="EC" id="3.2.1.23"/>
    </reaction>
</comment>
<dbReference type="InterPro" id="IPR031330">
    <property type="entry name" value="Gly_Hdrlase_35_cat"/>
</dbReference>
<dbReference type="SUPFAM" id="SSF51445">
    <property type="entry name" value="(Trans)glycosidases"/>
    <property type="match status" value="1"/>
</dbReference>
<dbReference type="PANTHER" id="PTHR23421">
    <property type="entry name" value="BETA-GALACTOSIDASE RELATED"/>
    <property type="match status" value="1"/>
</dbReference>
<keyword evidence="3 5" id="KW-0326">Glycosidase</keyword>
<feature type="domain" description="Glycoside hydrolase 35 catalytic" evidence="7">
    <location>
        <begin position="120"/>
        <end position="324"/>
    </location>
</feature>
<evidence type="ECO:0000259" key="8">
    <source>
        <dbReference type="Pfam" id="PF21317"/>
    </source>
</evidence>
<dbReference type="WBParaSite" id="sdigi.contig637.g9320.t1">
    <property type="protein sequence ID" value="sdigi.contig637.g9320.t1"/>
    <property type="gene ID" value="sdigi.contig637.g9320"/>
</dbReference>
<feature type="domain" description="Beta-galactosidase 1-like first all-beta" evidence="8">
    <location>
        <begin position="376"/>
        <end position="483"/>
    </location>
</feature>
<dbReference type="Proteomes" id="UP000887581">
    <property type="component" value="Unplaced"/>
</dbReference>
<keyword evidence="10" id="KW-1185">Reference proteome</keyword>
<dbReference type="Pfam" id="PF21467">
    <property type="entry name" value="BetaGal_gal-bd"/>
    <property type="match status" value="1"/>
</dbReference>
<dbReference type="InterPro" id="IPR026283">
    <property type="entry name" value="B-gal_1-like"/>
</dbReference>
<evidence type="ECO:0000256" key="3">
    <source>
        <dbReference type="ARBA" id="ARBA00023295"/>
    </source>
</evidence>
<dbReference type="AlphaFoldDB" id="A0A915Q5Q4"/>
<name>A0A915Q5Q4_9BILA</name>
<evidence type="ECO:0000259" key="7">
    <source>
        <dbReference type="Pfam" id="PF01301"/>
    </source>
</evidence>
<comment type="similarity">
    <text evidence="1 6">Belongs to the glycosyl hydrolase 35 family.</text>
</comment>
<dbReference type="PRINTS" id="PR00742">
    <property type="entry name" value="GLHYDRLASE35"/>
</dbReference>
<evidence type="ECO:0000256" key="5">
    <source>
        <dbReference type="RuleBase" id="RU000675"/>
    </source>
</evidence>
<dbReference type="PIRSF" id="PIRSF006336">
    <property type="entry name" value="B-gal"/>
    <property type="match status" value="1"/>
</dbReference>
<reference evidence="11" key="1">
    <citation type="submission" date="2022-11" db="UniProtKB">
        <authorList>
            <consortium name="WormBaseParasite"/>
        </authorList>
    </citation>
    <scope>IDENTIFICATION</scope>
</reference>
<dbReference type="SUPFAM" id="SSF49785">
    <property type="entry name" value="Galactose-binding domain-like"/>
    <property type="match status" value="1"/>
</dbReference>
<protein>
    <recommendedName>
        <fullName evidence="5">Beta-galactosidase</fullName>
        <ecNumber evidence="5">3.2.1.23</ecNumber>
    </recommendedName>
</protein>
<evidence type="ECO:0000313" key="11">
    <source>
        <dbReference type="WBParaSite" id="sdigi.contig637.g9320.t1"/>
    </source>
</evidence>
<dbReference type="Gene3D" id="2.60.120.260">
    <property type="entry name" value="Galactose-binding domain-like"/>
    <property type="match status" value="2"/>
</dbReference>
<dbReference type="GO" id="GO:0004565">
    <property type="term" value="F:beta-galactosidase activity"/>
    <property type="evidence" value="ECO:0007669"/>
    <property type="project" value="UniProtKB-EC"/>
</dbReference>
<dbReference type="Gene3D" id="3.20.20.80">
    <property type="entry name" value="Glycosidases"/>
    <property type="match status" value="2"/>
</dbReference>
<evidence type="ECO:0000259" key="9">
    <source>
        <dbReference type="Pfam" id="PF21467"/>
    </source>
</evidence>
<dbReference type="InterPro" id="IPR048912">
    <property type="entry name" value="BetaGal1-like_ABD1"/>
</dbReference>
<organism evidence="10 11">
    <name type="scientific">Setaria digitata</name>
    <dbReference type="NCBI Taxonomy" id="48799"/>
    <lineage>
        <taxon>Eukaryota</taxon>
        <taxon>Metazoa</taxon>
        <taxon>Ecdysozoa</taxon>
        <taxon>Nematoda</taxon>
        <taxon>Chromadorea</taxon>
        <taxon>Rhabditida</taxon>
        <taxon>Spirurina</taxon>
        <taxon>Spiruromorpha</taxon>
        <taxon>Filarioidea</taxon>
        <taxon>Setariidae</taxon>
        <taxon>Setaria</taxon>
    </lineage>
</organism>
<dbReference type="InterPro" id="IPR017853">
    <property type="entry name" value="GH"/>
</dbReference>
<evidence type="ECO:0000256" key="1">
    <source>
        <dbReference type="ARBA" id="ARBA00009809"/>
    </source>
</evidence>
<dbReference type="GO" id="GO:0005975">
    <property type="term" value="P:carbohydrate metabolic process"/>
    <property type="evidence" value="ECO:0007669"/>
    <property type="project" value="InterPro"/>
</dbReference>
<dbReference type="PROSITE" id="PS01182">
    <property type="entry name" value="GLYCOSYL_HYDROL_F35"/>
    <property type="match status" value="1"/>
</dbReference>
<evidence type="ECO:0000313" key="10">
    <source>
        <dbReference type="Proteomes" id="UP000887581"/>
    </source>
</evidence>
<sequence length="607" mass="70158">MKRLCYGIILGFILICETIFSRLANSPYPSFLIDYENDTFVLDGKPFRYISGSIHYFRIPSDYWNDRLQRIRAAGLNAIQFYIPWNYHEIYKGRYIFSGQRNITRFIELAASNQLFALVRFMMEVERWFNVLLPMLRKYLIRNGGPILMIQVENEYGSHYACDNSYMRQLADMIRYHLGPDVVQYTTDGSGESYLKCGTIPDAYPTIDFGPTSRERVDAYFNLQRRYAPHGPLINSEFYPGWLVVWGQTSQNLPSISKIIDTADYMYKLGANFNFYMFHGGTNFGFWNGAETTAPVITSYDYTAPLTEAGDITPKYLAIRNWLGNKTDWPHKPGCIPEDNLKIGYGNVKLQKILSLGKDFCELIVRDRSCRKSKYPISFEQLRHPFGFVMYYTTLKFDGTNLTIPLLKDRGYVLIDNELQGVLVNVFGKYEKHWLNVIGARENATLIILVENQGRQTIPTINDFKGLLSNVTLNEQIVDDWIQCGLHSKLLFSIVQEIERSDYNNMVHNNSLGLYVGHFHAKQLADTFFDSTNWGKGQVFINRHNIGRYWPSVGPQMTLYVPAPYLRRHNTVIVLELEKAGNCDLDFCSVNFIDHPIFNFTNSQPNQ</sequence>
<proteinExistence type="inferred from homology"/>
<dbReference type="EC" id="3.2.1.23" evidence="5"/>
<dbReference type="Pfam" id="PF01301">
    <property type="entry name" value="Glyco_hydro_35"/>
    <property type="match status" value="1"/>
</dbReference>
<dbReference type="Pfam" id="PF21317">
    <property type="entry name" value="BetaGal_ABD_1"/>
    <property type="match status" value="1"/>
</dbReference>
<feature type="active site" description="Proton donor" evidence="4">
    <location>
        <position position="155"/>
    </location>
</feature>
<evidence type="ECO:0000256" key="2">
    <source>
        <dbReference type="ARBA" id="ARBA00022801"/>
    </source>
</evidence>